<feature type="domain" description="Methyltransferase FkbM" evidence="1">
    <location>
        <begin position="141"/>
        <end position="286"/>
    </location>
</feature>
<dbReference type="PANTHER" id="PTHR34203:SF15">
    <property type="entry name" value="SLL1173 PROTEIN"/>
    <property type="match status" value="1"/>
</dbReference>
<dbReference type="Proteomes" id="UP001519342">
    <property type="component" value="Unassembled WGS sequence"/>
</dbReference>
<evidence type="ECO:0000313" key="3">
    <source>
        <dbReference type="Proteomes" id="UP001519342"/>
    </source>
</evidence>
<dbReference type="Pfam" id="PF05050">
    <property type="entry name" value="Methyltransf_21"/>
    <property type="match status" value="1"/>
</dbReference>
<dbReference type="InterPro" id="IPR029063">
    <property type="entry name" value="SAM-dependent_MTases_sf"/>
</dbReference>
<dbReference type="InterPro" id="IPR052514">
    <property type="entry name" value="SAM-dependent_MTase"/>
</dbReference>
<accession>A0ABS4GC61</accession>
<keyword evidence="2" id="KW-0489">Methyltransferase</keyword>
<dbReference type="SUPFAM" id="SSF53335">
    <property type="entry name" value="S-adenosyl-L-methionine-dependent methyltransferases"/>
    <property type="match status" value="1"/>
</dbReference>
<dbReference type="NCBIfam" id="TIGR01444">
    <property type="entry name" value="fkbM_fam"/>
    <property type="match status" value="1"/>
</dbReference>
<dbReference type="PANTHER" id="PTHR34203">
    <property type="entry name" value="METHYLTRANSFERASE, FKBM FAMILY PROTEIN"/>
    <property type="match status" value="1"/>
</dbReference>
<comment type="caution">
    <text evidence="2">The sequence shown here is derived from an EMBL/GenBank/DDBJ whole genome shotgun (WGS) entry which is preliminary data.</text>
</comment>
<evidence type="ECO:0000313" key="2">
    <source>
        <dbReference type="EMBL" id="MBP1925288.1"/>
    </source>
</evidence>
<dbReference type="EMBL" id="JAGGKS010000003">
    <property type="protein sequence ID" value="MBP1925288.1"/>
    <property type="molecule type" value="Genomic_DNA"/>
</dbReference>
<reference evidence="2 3" key="1">
    <citation type="submission" date="2021-03" db="EMBL/GenBank/DDBJ databases">
        <title>Genomic Encyclopedia of Type Strains, Phase IV (KMG-IV): sequencing the most valuable type-strain genomes for metagenomic binning, comparative biology and taxonomic classification.</title>
        <authorList>
            <person name="Goeker M."/>
        </authorList>
    </citation>
    <scope>NUCLEOTIDE SEQUENCE [LARGE SCALE GENOMIC DNA]</scope>
    <source>
        <strain evidence="2 3">DSM 24004</strain>
    </source>
</reference>
<sequence>MMNEVDIEFKRLIDFIKERNVSQINDDIKTNLLYFRNKDYPNYTATINYYNKYKLWGSFYPEKGIFELSDNRARALVEHIQDFEWLYSHLCDYRSKKILVNILYYWLLSDFNKIKQIQDNLFHQYFDLDIIKCDKNEVFLDIGAYIGDTLVSYINTFGKECYKRIYCYEIMPSNIDYIEKNIELLNLKNVIVKSKGASNKSSSLFLTDDTFSSTGKLSESGKIKIQTVAIDDDISEKVTFIKMDIEGAEEQALIGLRKKILKNHPKLALSVYHNHEDIWKLARIIDEIDPTYKFYLRYYGNELLPTEYLLYGV</sequence>
<dbReference type="InterPro" id="IPR006342">
    <property type="entry name" value="FkbM_mtfrase"/>
</dbReference>
<proteinExistence type="predicted"/>
<dbReference type="GO" id="GO:0008168">
    <property type="term" value="F:methyltransferase activity"/>
    <property type="evidence" value="ECO:0007669"/>
    <property type="project" value="UniProtKB-KW"/>
</dbReference>
<dbReference type="RefSeq" id="WP_209511043.1">
    <property type="nucleotide sequence ID" value="NZ_JAGGKS010000003.1"/>
</dbReference>
<organism evidence="2 3">
    <name type="scientific">Sedimentibacter acidaminivorans</name>
    <dbReference type="NCBI Taxonomy" id="913099"/>
    <lineage>
        <taxon>Bacteria</taxon>
        <taxon>Bacillati</taxon>
        <taxon>Bacillota</taxon>
        <taxon>Tissierellia</taxon>
        <taxon>Sedimentibacter</taxon>
    </lineage>
</organism>
<protein>
    <submittedName>
        <fullName evidence="2">FkbM family methyltransferase</fullName>
    </submittedName>
</protein>
<keyword evidence="2" id="KW-0808">Transferase</keyword>
<dbReference type="GO" id="GO:0032259">
    <property type="term" value="P:methylation"/>
    <property type="evidence" value="ECO:0007669"/>
    <property type="project" value="UniProtKB-KW"/>
</dbReference>
<gene>
    <name evidence="2" type="ORF">J2Z76_001147</name>
</gene>
<keyword evidence="3" id="KW-1185">Reference proteome</keyword>
<dbReference type="Gene3D" id="3.40.50.150">
    <property type="entry name" value="Vaccinia Virus protein VP39"/>
    <property type="match status" value="1"/>
</dbReference>
<name>A0ABS4GC61_9FIRM</name>
<evidence type="ECO:0000259" key="1">
    <source>
        <dbReference type="Pfam" id="PF05050"/>
    </source>
</evidence>